<dbReference type="InterPro" id="IPR016197">
    <property type="entry name" value="Chromo-like_dom_sf"/>
</dbReference>
<evidence type="ECO:0000313" key="5">
    <source>
        <dbReference type="EMBL" id="KAG6374782.1"/>
    </source>
</evidence>
<dbReference type="SMART" id="SM00298">
    <property type="entry name" value="CHROMO"/>
    <property type="match status" value="1"/>
</dbReference>
<evidence type="ECO:0000256" key="3">
    <source>
        <dbReference type="SAM" id="MobiDB-lite"/>
    </source>
</evidence>
<dbReference type="Pfam" id="PF01393">
    <property type="entry name" value="Chromo_shadow"/>
    <property type="match status" value="1"/>
</dbReference>
<evidence type="ECO:0000259" key="4">
    <source>
        <dbReference type="PROSITE" id="PS50013"/>
    </source>
</evidence>
<dbReference type="InterPro" id="IPR023780">
    <property type="entry name" value="Chromo_domain"/>
</dbReference>
<reference evidence="5" key="1">
    <citation type="submission" date="2021-03" db="EMBL/GenBank/DDBJ databases">
        <title>Evolutionary innovations through gain and loss of genes in the ectomycorrhizal Boletales.</title>
        <authorList>
            <person name="Wu G."/>
            <person name="Miyauchi S."/>
            <person name="Morin E."/>
            <person name="Yang Z.-L."/>
            <person name="Xu J."/>
            <person name="Martin F.M."/>
        </authorList>
    </citation>
    <scope>NUCLEOTIDE SEQUENCE</scope>
    <source>
        <strain evidence="5">BR01</strain>
    </source>
</reference>
<evidence type="ECO:0000256" key="2">
    <source>
        <dbReference type="ARBA" id="ARBA00023242"/>
    </source>
</evidence>
<dbReference type="OrthoDB" id="433924at2759"/>
<dbReference type="GO" id="GO:0005634">
    <property type="term" value="C:nucleus"/>
    <property type="evidence" value="ECO:0007669"/>
    <property type="project" value="UniProtKB-SubCell"/>
</dbReference>
<feature type="compositionally biased region" description="Acidic residues" evidence="3">
    <location>
        <begin position="42"/>
        <end position="68"/>
    </location>
</feature>
<sequence>MPRAADATYVTSESEGERVQTGSTKKTYASKKRRAVSASESDVQEVEEVNDEPEETAAEGDEDEVEEEYEIEKILDAKKGQFSGVSPLSSLLCFMITDDMRVPPREQKGRMGYLVKWKSYDEQHNSWVDERDAGNAKELIDRFWAEKKKSKPGPRKSEPIKSRPKSVEKPSRKSLIELVDSSVEPEIHVKKRGRSKKDEQPSDKMETRDEDEDAHRAKKKPRRSNGLPRQEKRESDEDIVGNMKKHMKVPSWEELIDTIDTVEREEEELYVFFTLKADKKRVRENSRLCAEKFPQKVGPLANIQLILIIFLNQLIMFYESNLRWKTEEPIEG</sequence>
<dbReference type="SUPFAM" id="SSF54160">
    <property type="entry name" value="Chromo domain-like"/>
    <property type="match status" value="1"/>
</dbReference>
<dbReference type="EMBL" id="JAGFBS010000017">
    <property type="protein sequence ID" value="KAG6374782.1"/>
    <property type="molecule type" value="Genomic_DNA"/>
</dbReference>
<dbReference type="Gene3D" id="2.40.50.40">
    <property type="match status" value="2"/>
</dbReference>
<evidence type="ECO:0000313" key="6">
    <source>
        <dbReference type="Proteomes" id="UP000683000"/>
    </source>
</evidence>
<feature type="compositionally biased region" description="Basic and acidic residues" evidence="3">
    <location>
        <begin position="196"/>
        <end position="207"/>
    </location>
</feature>
<name>A0A8I2YPS3_9AGAM</name>
<gene>
    <name evidence="5" type="ORF">JVT61DRAFT_4160</name>
</gene>
<comment type="caution">
    <text evidence="5">The sequence shown here is derived from an EMBL/GenBank/DDBJ whole genome shotgun (WGS) entry which is preliminary data.</text>
</comment>
<evidence type="ECO:0000256" key="1">
    <source>
        <dbReference type="ARBA" id="ARBA00004123"/>
    </source>
</evidence>
<dbReference type="PROSITE" id="PS50013">
    <property type="entry name" value="CHROMO_2"/>
    <property type="match status" value="1"/>
</dbReference>
<dbReference type="InterPro" id="IPR000953">
    <property type="entry name" value="Chromo/chromo_shadow_dom"/>
</dbReference>
<dbReference type="PANTHER" id="PTHR22812">
    <property type="entry name" value="CHROMOBOX PROTEIN"/>
    <property type="match status" value="1"/>
</dbReference>
<protein>
    <recommendedName>
        <fullName evidence="4">Chromo domain-containing protein</fullName>
    </recommendedName>
</protein>
<feature type="region of interest" description="Disordered" evidence="3">
    <location>
        <begin position="143"/>
        <end position="240"/>
    </location>
</feature>
<proteinExistence type="predicted"/>
<keyword evidence="2" id="KW-0539">Nucleus</keyword>
<comment type="subcellular location">
    <subcellularLocation>
        <location evidence="1">Nucleus</location>
    </subcellularLocation>
</comment>
<dbReference type="InterPro" id="IPR051219">
    <property type="entry name" value="Heterochromatin_chromo-domain"/>
</dbReference>
<dbReference type="AlphaFoldDB" id="A0A8I2YPS3"/>
<keyword evidence="6" id="KW-1185">Reference proteome</keyword>
<feature type="region of interest" description="Disordered" evidence="3">
    <location>
        <begin position="1"/>
        <end position="68"/>
    </location>
</feature>
<dbReference type="Pfam" id="PF00385">
    <property type="entry name" value="Chromo"/>
    <property type="match status" value="1"/>
</dbReference>
<feature type="domain" description="Chromo" evidence="4">
    <location>
        <begin position="69"/>
        <end position="155"/>
    </location>
</feature>
<dbReference type="InterPro" id="IPR008251">
    <property type="entry name" value="Chromo_shadow_dom"/>
</dbReference>
<feature type="compositionally biased region" description="Basic and acidic residues" evidence="3">
    <location>
        <begin position="155"/>
        <end position="175"/>
    </location>
</feature>
<organism evidence="5 6">
    <name type="scientific">Boletus reticuloceps</name>
    <dbReference type="NCBI Taxonomy" id="495285"/>
    <lineage>
        <taxon>Eukaryota</taxon>
        <taxon>Fungi</taxon>
        <taxon>Dikarya</taxon>
        <taxon>Basidiomycota</taxon>
        <taxon>Agaricomycotina</taxon>
        <taxon>Agaricomycetes</taxon>
        <taxon>Agaricomycetidae</taxon>
        <taxon>Boletales</taxon>
        <taxon>Boletineae</taxon>
        <taxon>Boletaceae</taxon>
        <taxon>Boletoideae</taxon>
        <taxon>Boletus</taxon>
    </lineage>
</organism>
<dbReference type="Proteomes" id="UP000683000">
    <property type="component" value="Unassembled WGS sequence"/>
</dbReference>
<accession>A0A8I2YPS3</accession>
<dbReference type="GO" id="GO:0006338">
    <property type="term" value="P:chromatin remodeling"/>
    <property type="evidence" value="ECO:0007669"/>
    <property type="project" value="UniProtKB-ARBA"/>
</dbReference>